<dbReference type="EMBL" id="JAVRJZ010000004">
    <property type="protein sequence ID" value="KAK2723869.1"/>
    <property type="molecule type" value="Genomic_DNA"/>
</dbReference>
<keyword evidence="2" id="KW-1185">Reference proteome</keyword>
<evidence type="ECO:0000313" key="1">
    <source>
        <dbReference type="EMBL" id="KAK2723869.1"/>
    </source>
</evidence>
<gene>
    <name evidence="1" type="ORF">QYM36_002279</name>
</gene>
<comment type="caution">
    <text evidence="1">The sequence shown here is derived from an EMBL/GenBank/DDBJ whole genome shotgun (WGS) entry which is preliminary data.</text>
</comment>
<proteinExistence type="predicted"/>
<organism evidence="1 2">
    <name type="scientific">Artemia franciscana</name>
    <name type="common">Brine shrimp</name>
    <name type="synonym">Artemia sanfranciscana</name>
    <dbReference type="NCBI Taxonomy" id="6661"/>
    <lineage>
        <taxon>Eukaryota</taxon>
        <taxon>Metazoa</taxon>
        <taxon>Ecdysozoa</taxon>
        <taxon>Arthropoda</taxon>
        <taxon>Crustacea</taxon>
        <taxon>Branchiopoda</taxon>
        <taxon>Anostraca</taxon>
        <taxon>Artemiidae</taxon>
        <taxon>Artemia</taxon>
    </lineage>
</organism>
<accession>A0AA88LET2</accession>
<protein>
    <submittedName>
        <fullName evidence="1">Uncharacterized protein</fullName>
    </submittedName>
</protein>
<evidence type="ECO:0000313" key="2">
    <source>
        <dbReference type="Proteomes" id="UP001187531"/>
    </source>
</evidence>
<dbReference type="AlphaFoldDB" id="A0AA88LET2"/>
<name>A0AA88LET2_ARTSF</name>
<sequence>MDLPTWIQCSECSKMFQSETEIGGYSCQWTVSLYAEPGPEDPCIVVEDPATKETVIPGSSCKPGKF</sequence>
<reference evidence="1" key="1">
    <citation type="submission" date="2023-07" db="EMBL/GenBank/DDBJ databases">
        <title>Chromosome-level genome assembly of Artemia franciscana.</title>
        <authorList>
            <person name="Jo E."/>
        </authorList>
    </citation>
    <scope>NUCLEOTIDE SEQUENCE</scope>
    <source>
        <tissue evidence="1">Whole body</tissue>
    </source>
</reference>
<dbReference type="Proteomes" id="UP001187531">
    <property type="component" value="Unassembled WGS sequence"/>
</dbReference>